<sequence length="197" mass="20670">MKNRAAATAAITLTALLALAGCAGATGSGGMPNMPGMGSSASASPAADVNNADMQFTMMMIPHHEQAVEMADMILAKDGIDERVITLAEQIKAAQGPEIELMESWLDDWGTPMGDMDGMDHGGMMSDTDMQALQDATGAEASRLFLEQMIVHHEGAIDMAQTEVENGQNADVIALAEAIIASQTTEITTMEEILATL</sequence>
<organism evidence="3 4">
    <name type="scientific">Microbacterium saccharophilum</name>
    <dbReference type="NCBI Taxonomy" id="1213358"/>
    <lineage>
        <taxon>Bacteria</taxon>
        <taxon>Bacillati</taxon>
        <taxon>Actinomycetota</taxon>
        <taxon>Actinomycetes</taxon>
        <taxon>Micrococcales</taxon>
        <taxon>Microbacteriaceae</taxon>
        <taxon>Microbacterium</taxon>
    </lineage>
</organism>
<dbReference type="AlphaFoldDB" id="A0A7Z7D021"/>
<feature type="domain" description="DUF305" evidence="2">
    <location>
        <begin position="53"/>
        <end position="194"/>
    </location>
</feature>
<dbReference type="RefSeq" id="WP_028495391.1">
    <property type="nucleotide sequence ID" value="NZ_FOQZ01000001.1"/>
</dbReference>
<dbReference type="PANTHER" id="PTHR36933:SF1">
    <property type="entry name" value="SLL0788 PROTEIN"/>
    <property type="match status" value="1"/>
</dbReference>
<dbReference type="InterPro" id="IPR012347">
    <property type="entry name" value="Ferritin-like"/>
</dbReference>
<evidence type="ECO:0000313" key="4">
    <source>
        <dbReference type="Proteomes" id="UP000198702"/>
    </source>
</evidence>
<comment type="caution">
    <text evidence="3">The sequence shown here is derived from an EMBL/GenBank/DDBJ whole genome shotgun (WGS) entry which is preliminary data.</text>
</comment>
<dbReference type="PANTHER" id="PTHR36933">
    <property type="entry name" value="SLL0788 PROTEIN"/>
    <property type="match status" value="1"/>
</dbReference>
<dbReference type="Proteomes" id="UP000198702">
    <property type="component" value="Unassembled WGS sequence"/>
</dbReference>
<evidence type="ECO:0000259" key="2">
    <source>
        <dbReference type="Pfam" id="PF03713"/>
    </source>
</evidence>
<evidence type="ECO:0000256" key="1">
    <source>
        <dbReference type="SAM" id="SignalP"/>
    </source>
</evidence>
<dbReference type="Gene3D" id="1.20.1260.10">
    <property type="match status" value="1"/>
</dbReference>
<reference evidence="3 4" key="1">
    <citation type="submission" date="2016-10" db="EMBL/GenBank/DDBJ databases">
        <authorList>
            <person name="Varghese N."/>
            <person name="Submissions S."/>
        </authorList>
    </citation>
    <scope>NUCLEOTIDE SEQUENCE [LARGE SCALE GENOMIC DNA]</scope>
    <source>
        <strain evidence="3 4">UNC380MFSha3.1</strain>
    </source>
</reference>
<dbReference type="InterPro" id="IPR005183">
    <property type="entry name" value="DUF305_CopM-like"/>
</dbReference>
<accession>A0A7Z7D021</accession>
<protein>
    <submittedName>
        <fullName evidence="3">Uncharacterized conserved protein, DUF305 family</fullName>
    </submittedName>
</protein>
<dbReference type="EMBL" id="FOQZ01000001">
    <property type="protein sequence ID" value="SFI27652.1"/>
    <property type="molecule type" value="Genomic_DNA"/>
</dbReference>
<evidence type="ECO:0000313" key="3">
    <source>
        <dbReference type="EMBL" id="SFI27652.1"/>
    </source>
</evidence>
<feature type="chain" id="PRO_5039321908" evidence="1">
    <location>
        <begin position="21"/>
        <end position="197"/>
    </location>
</feature>
<gene>
    <name evidence="3" type="ORF">SAMN04487751_0821</name>
</gene>
<dbReference type="Pfam" id="PF03713">
    <property type="entry name" value="DUF305"/>
    <property type="match status" value="1"/>
</dbReference>
<feature type="signal peptide" evidence="1">
    <location>
        <begin position="1"/>
        <end position="20"/>
    </location>
</feature>
<dbReference type="PROSITE" id="PS51257">
    <property type="entry name" value="PROKAR_LIPOPROTEIN"/>
    <property type="match status" value="1"/>
</dbReference>
<name>A0A7Z7D021_9MICO</name>
<keyword evidence="1" id="KW-0732">Signal</keyword>
<proteinExistence type="predicted"/>